<dbReference type="SUPFAM" id="SSF46785">
    <property type="entry name" value="Winged helix' DNA-binding domain"/>
    <property type="match status" value="1"/>
</dbReference>
<dbReference type="PANTHER" id="PTHR34580:SF1">
    <property type="entry name" value="PROTEIN PAFC"/>
    <property type="match status" value="1"/>
</dbReference>
<dbReference type="EMBL" id="LVHI01000004">
    <property type="protein sequence ID" value="OAK56530.1"/>
    <property type="molecule type" value="Genomic_DNA"/>
</dbReference>
<dbReference type="Pfam" id="PF13280">
    <property type="entry name" value="WYL"/>
    <property type="match status" value="1"/>
</dbReference>
<dbReference type="InterPro" id="IPR051534">
    <property type="entry name" value="CBASS_pafABC_assoc_protein"/>
</dbReference>
<evidence type="ECO:0000259" key="3">
    <source>
        <dbReference type="Pfam" id="PF25583"/>
    </source>
</evidence>
<dbReference type="Pfam" id="PF08279">
    <property type="entry name" value="HTH_11"/>
    <property type="match status" value="1"/>
</dbReference>
<dbReference type="InterPro" id="IPR026881">
    <property type="entry name" value="WYL_dom"/>
</dbReference>
<comment type="caution">
    <text evidence="4">The sequence shown here is derived from an EMBL/GenBank/DDBJ whole genome shotgun (WGS) entry which is preliminary data.</text>
</comment>
<evidence type="ECO:0000259" key="1">
    <source>
        <dbReference type="Pfam" id="PF08279"/>
    </source>
</evidence>
<proteinExistence type="predicted"/>
<sequence length="314" mass="33711">MRSSRLLQLMLTLQHGRATTAQALADEAGVSVRTIYRDIAALGAAGVPLWTESGPGGGVRLLDGWQSKLTGMTGVETSAPMLLGVPSIAADLGLSDATAAAENKLLGALPMPLRAGAQVWRERLYVDAPGWFTEPAANEHLPTISTAVLTGRPIELGYRGSTRRVDPLGLVAKAGVWYLVARRESTVLSYRVDRTSSVELQDGEVERPDGFHLATWWAESTARFDRALLRFDCRVRLSPAAVHMLRGVIGREATPDPMPAPGADGWTTTDLRLETFDVALSQVTALGVGVEVLAPARLRRALRAVALEMADRNA</sequence>
<protein>
    <submittedName>
        <fullName evidence="4">Transcriptional regulator</fullName>
    </submittedName>
</protein>
<feature type="domain" description="WYL" evidence="2">
    <location>
        <begin position="139"/>
        <end position="199"/>
    </location>
</feature>
<dbReference type="PROSITE" id="PS52050">
    <property type="entry name" value="WYL"/>
    <property type="match status" value="1"/>
</dbReference>
<dbReference type="InterPro" id="IPR013196">
    <property type="entry name" value="HTH_11"/>
</dbReference>
<dbReference type="PANTHER" id="PTHR34580">
    <property type="match status" value="1"/>
</dbReference>
<name>A0A177YMQ9_9NOCA</name>
<organism evidence="4 5">
    <name type="scientific">Rhodococcoides kyotonense</name>
    <dbReference type="NCBI Taxonomy" id="398843"/>
    <lineage>
        <taxon>Bacteria</taxon>
        <taxon>Bacillati</taxon>
        <taxon>Actinomycetota</taxon>
        <taxon>Actinomycetes</taxon>
        <taxon>Mycobacteriales</taxon>
        <taxon>Nocardiaceae</taxon>
        <taxon>Rhodococcoides</taxon>
    </lineage>
</organism>
<evidence type="ECO:0000313" key="5">
    <source>
        <dbReference type="Proteomes" id="UP000077519"/>
    </source>
</evidence>
<keyword evidence="5" id="KW-1185">Reference proteome</keyword>
<dbReference type="Gene3D" id="1.10.10.10">
    <property type="entry name" value="Winged helix-like DNA-binding domain superfamily/Winged helix DNA-binding domain"/>
    <property type="match status" value="1"/>
</dbReference>
<dbReference type="InterPro" id="IPR036388">
    <property type="entry name" value="WH-like_DNA-bd_sf"/>
</dbReference>
<dbReference type="Proteomes" id="UP000077519">
    <property type="component" value="Unassembled WGS sequence"/>
</dbReference>
<evidence type="ECO:0000313" key="4">
    <source>
        <dbReference type="EMBL" id="OAK56530.1"/>
    </source>
</evidence>
<reference evidence="4 5" key="1">
    <citation type="submission" date="2016-03" db="EMBL/GenBank/DDBJ databases">
        <title>Genome sequence of Rhodococcus kyotonensis KB10.</title>
        <authorList>
            <person name="Jeong H."/>
            <person name="Hong C.E."/>
            <person name="Jo S.H."/>
            <person name="Park J.M."/>
        </authorList>
    </citation>
    <scope>NUCLEOTIDE SEQUENCE [LARGE SCALE GENOMIC DNA]</scope>
    <source>
        <strain evidence="4 5">KB10</strain>
    </source>
</reference>
<dbReference type="InterPro" id="IPR057727">
    <property type="entry name" value="WCX_dom"/>
</dbReference>
<feature type="domain" description="WCX" evidence="3">
    <location>
        <begin position="232"/>
        <end position="310"/>
    </location>
</feature>
<accession>A0A177YMQ9</accession>
<dbReference type="AlphaFoldDB" id="A0A177YMQ9"/>
<dbReference type="InterPro" id="IPR036390">
    <property type="entry name" value="WH_DNA-bd_sf"/>
</dbReference>
<gene>
    <name evidence="4" type="ORF">A3K89_16395</name>
</gene>
<dbReference type="RefSeq" id="WP_068422255.1">
    <property type="nucleotide sequence ID" value="NZ_LVHI01000004.1"/>
</dbReference>
<dbReference type="Pfam" id="PF25583">
    <property type="entry name" value="WCX"/>
    <property type="match status" value="1"/>
</dbReference>
<evidence type="ECO:0000259" key="2">
    <source>
        <dbReference type="Pfam" id="PF13280"/>
    </source>
</evidence>
<feature type="domain" description="Helix-turn-helix type 11" evidence="1">
    <location>
        <begin position="5"/>
        <end position="56"/>
    </location>
</feature>